<feature type="signal peptide" evidence="3">
    <location>
        <begin position="1"/>
        <end position="27"/>
    </location>
</feature>
<feature type="compositionally biased region" description="Acidic residues" evidence="1">
    <location>
        <begin position="698"/>
        <end position="708"/>
    </location>
</feature>
<evidence type="ECO:0000256" key="1">
    <source>
        <dbReference type="SAM" id="MobiDB-lite"/>
    </source>
</evidence>
<protein>
    <submittedName>
        <fullName evidence="4">Uncharacterized protein</fullName>
    </submittedName>
</protein>
<dbReference type="Proteomes" id="UP001239626">
    <property type="component" value="Unassembled WGS sequence"/>
</dbReference>
<evidence type="ECO:0000313" key="4">
    <source>
        <dbReference type="EMBL" id="MDQ0372593.1"/>
    </source>
</evidence>
<keyword evidence="2" id="KW-0812">Transmembrane</keyword>
<keyword evidence="2" id="KW-0472">Membrane</keyword>
<name>A0ABU0EBX2_9CELL</name>
<dbReference type="Pfam" id="PF19516">
    <property type="entry name" value="DUF6049"/>
    <property type="match status" value="1"/>
</dbReference>
<keyword evidence="5" id="KW-1185">Reference proteome</keyword>
<comment type="caution">
    <text evidence="4">The sequence shown here is derived from an EMBL/GenBank/DDBJ whole genome shotgun (WGS) entry which is preliminary data.</text>
</comment>
<evidence type="ECO:0000313" key="5">
    <source>
        <dbReference type="Proteomes" id="UP001239626"/>
    </source>
</evidence>
<feature type="region of interest" description="Disordered" evidence="1">
    <location>
        <begin position="341"/>
        <end position="362"/>
    </location>
</feature>
<sequence>MSARSRVLGAALALVGALALAVPVSGAAGAPTPSPTPSLDPDLPVSVQITEVAPSVLRPGEDLRVRATLRNDGDEAIERPGAALRISRFRISVRADLDAWTSAGTTGLGRTRQDATAPVAAPLLPGASVPVELVVPAADVDLLEGADTWGPRGLVVEALDGTARVGIQRTFLLWLPSDDVPQTPLSVLVPVVGPPSAPSLDGPGPSAATVAGIDELTRAGGRLRELAAAVAVAPQIGVAIDPALVAAASAGTLGTQDWAADLTAELRDHDVVALPWSDPDIAAAAHADRPDLVQLALDRTAQTGIPGLSTSSGLLWAPGSGLPDETTAAVTSQVGADAIVLPPTTNDEADDDTPGAARRVQTTDGQVTAYEPDAMLTRLYTAPSGVDAGATTATTVQRALAELAVITRETEADQPHLLIAPGRGWDPDVATVAALTTAFASTPWVRLAPVATLLDADVPDTRGTLPTSAVSTDELAPASVRALADARSRAVAFAGVTSEPAVLLDGVDDEVLAPLSVAWRVAPGGRDALVSAVIADVDARTTGLSIAPVSDLVVTAADSPLPIVVRNELAVPATVLLAVNPSKACLEVGEIAPVVVEAQSETNVRVPLHARANCTVDVSAQLTATDGLAVSPAVRFTAQVAPTIESIGTIVVGILLAIGLVLGIVRTVRRGQSARRGARTEAEAGTSTSLPVLGGTAPEDDTTEQETR</sequence>
<dbReference type="InterPro" id="IPR046112">
    <property type="entry name" value="DUF6049"/>
</dbReference>
<feature type="chain" id="PRO_5046864212" evidence="3">
    <location>
        <begin position="28"/>
        <end position="708"/>
    </location>
</feature>
<feature type="region of interest" description="Disordered" evidence="1">
    <location>
        <begin position="673"/>
        <end position="708"/>
    </location>
</feature>
<evidence type="ECO:0000256" key="3">
    <source>
        <dbReference type="SAM" id="SignalP"/>
    </source>
</evidence>
<accession>A0ABU0EBX2</accession>
<keyword evidence="3" id="KW-0732">Signal</keyword>
<keyword evidence="2" id="KW-1133">Transmembrane helix</keyword>
<feature type="transmembrane region" description="Helical" evidence="2">
    <location>
        <begin position="647"/>
        <end position="665"/>
    </location>
</feature>
<reference evidence="4 5" key="1">
    <citation type="submission" date="2023-07" db="EMBL/GenBank/DDBJ databases">
        <title>Sorghum-associated microbial communities from plants grown in Nebraska, USA.</title>
        <authorList>
            <person name="Schachtman D."/>
        </authorList>
    </citation>
    <scope>NUCLEOTIDE SEQUENCE [LARGE SCALE GENOMIC DNA]</scope>
    <source>
        <strain evidence="4 5">BE332</strain>
    </source>
</reference>
<gene>
    <name evidence="4" type="ORF">J2X26_000890</name>
</gene>
<proteinExistence type="predicted"/>
<dbReference type="EMBL" id="JAUSVB010000001">
    <property type="protein sequence ID" value="MDQ0372593.1"/>
    <property type="molecule type" value="Genomic_DNA"/>
</dbReference>
<organism evidence="4 5">
    <name type="scientific">Cellulomonas humilata</name>
    <dbReference type="NCBI Taxonomy" id="144055"/>
    <lineage>
        <taxon>Bacteria</taxon>
        <taxon>Bacillati</taxon>
        <taxon>Actinomycetota</taxon>
        <taxon>Actinomycetes</taxon>
        <taxon>Micrococcales</taxon>
        <taxon>Cellulomonadaceae</taxon>
        <taxon>Cellulomonas</taxon>
    </lineage>
</organism>
<dbReference type="RefSeq" id="WP_307490165.1">
    <property type="nucleotide sequence ID" value="NZ_JAUSVB010000001.1"/>
</dbReference>
<evidence type="ECO:0000256" key="2">
    <source>
        <dbReference type="SAM" id="Phobius"/>
    </source>
</evidence>